<dbReference type="Proteomes" id="UP000799757">
    <property type="component" value="Unassembled WGS sequence"/>
</dbReference>
<evidence type="ECO:0000256" key="2">
    <source>
        <dbReference type="ARBA" id="ARBA00022630"/>
    </source>
</evidence>
<evidence type="ECO:0000256" key="5">
    <source>
        <dbReference type="ARBA" id="ARBA00023033"/>
    </source>
</evidence>
<keyword evidence="5" id="KW-0503">Monooxygenase</keyword>
<reference evidence="8" key="1">
    <citation type="journal article" date="2020" name="Stud. Mycol.">
        <title>101 Dothideomycetes genomes: a test case for predicting lifestyles and emergence of pathogens.</title>
        <authorList>
            <person name="Haridas S."/>
            <person name="Albert R."/>
            <person name="Binder M."/>
            <person name="Bloem J."/>
            <person name="Labutti K."/>
            <person name="Salamov A."/>
            <person name="Andreopoulos B."/>
            <person name="Baker S."/>
            <person name="Barry K."/>
            <person name="Bills G."/>
            <person name="Bluhm B."/>
            <person name="Cannon C."/>
            <person name="Castanera R."/>
            <person name="Culley D."/>
            <person name="Daum C."/>
            <person name="Ezra D."/>
            <person name="Gonzalez J."/>
            <person name="Henrissat B."/>
            <person name="Kuo A."/>
            <person name="Liang C."/>
            <person name="Lipzen A."/>
            <person name="Lutzoni F."/>
            <person name="Magnuson J."/>
            <person name="Mondo S."/>
            <person name="Nolan M."/>
            <person name="Ohm R."/>
            <person name="Pangilinan J."/>
            <person name="Park H.-J."/>
            <person name="Ramirez L."/>
            <person name="Alfaro M."/>
            <person name="Sun H."/>
            <person name="Tritt A."/>
            <person name="Yoshinaga Y."/>
            <person name="Zwiers L.-H."/>
            <person name="Turgeon B."/>
            <person name="Goodwin S."/>
            <person name="Spatafora J."/>
            <person name="Crous P."/>
            <person name="Grigoriev I."/>
        </authorList>
    </citation>
    <scope>NUCLEOTIDE SEQUENCE</scope>
    <source>
        <strain evidence="8">CBS 109.77</strain>
    </source>
</reference>
<evidence type="ECO:0000256" key="6">
    <source>
        <dbReference type="SAM" id="SignalP"/>
    </source>
</evidence>
<keyword evidence="4" id="KW-0560">Oxidoreductase</keyword>
<dbReference type="GO" id="GO:0004497">
    <property type="term" value="F:monooxygenase activity"/>
    <property type="evidence" value="ECO:0007669"/>
    <property type="project" value="UniProtKB-KW"/>
</dbReference>
<dbReference type="PANTHER" id="PTHR13789">
    <property type="entry name" value="MONOOXYGENASE"/>
    <property type="match status" value="1"/>
</dbReference>
<dbReference type="AlphaFoldDB" id="A0A6A6WRJ4"/>
<feature type="signal peptide" evidence="6">
    <location>
        <begin position="1"/>
        <end position="24"/>
    </location>
</feature>
<dbReference type="Pfam" id="PF01494">
    <property type="entry name" value="FAD_binding_3"/>
    <property type="match status" value="1"/>
</dbReference>
<dbReference type="PANTHER" id="PTHR13789:SF314">
    <property type="entry name" value="FAD-BINDING DOMAIN-CONTAINING PROTEIN"/>
    <property type="match status" value="1"/>
</dbReference>
<dbReference type="InterPro" id="IPR002938">
    <property type="entry name" value="FAD-bd"/>
</dbReference>
<sequence length="287" mass="31442">MTFPWHFELCVIIVGSGLAGHTAARILREHRHVAIYERGSTAITTAGQGTISATTIALVRSPSTEYESTTRRGTHKKTFYDLRRRRPLSFDIVGEPAEMVSCNAVAGLDPEEGVATLSDGSTASVYVSVVADGVHSRLRDITAGDDSHNRSSLSNAADSSACMVTAYPLGQQTYFNLSCQDLKTLPTWTRGRAVLIGDDTHAMTPMQDQGANMSIEDAESLRLLAPGKRREDVPDILKLAESFRRPRVAQVLGETRKIHSTIEPTCPKTHHHWGFPCREAGRRGLKM</sequence>
<dbReference type="EMBL" id="MU002420">
    <property type="protein sequence ID" value="KAF2786706.1"/>
    <property type="molecule type" value="Genomic_DNA"/>
</dbReference>
<evidence type="ECO:0000313" key="8">
    <source>
        <dbReference type="EMBL" id="KAF2786706.1"/>
    </source>
</evidence>
<dbReference type="OrthoDB" id="9993796at2759"/>
<dbReference type="Gene3D" id="3.50.50.60">
    <property type="entry name" value="FAD/NAD(P)-binding domain"/>
    <property type="match status" value="2"/>
</dbReference>
<protein>
    <submittedName>
        <fullName evidence="8">FAD/NAD(P)-binding domain-containing protein</fullName>
    </submittedName>
</protein>
<evidence type="ECO:0000256" key="3">
    <source>
        <dbReference type="ARBA" id="ARBA00022827"/>
    </source>
</evidence>
<organism evidence="8 9">
    <name type="scientific">Melanomma pulvis-pyrius CBS 109.77</name>
    <dbReference type="NCBI Taxonomy" id="1314802"/>
    <lineage>
        <taxon>Eukaryota</taxon>
        <taxon>Fungi</taxon>
        <taxon>Dikarya</taxon>
        <taxon>Ascomycota</taxon>
        <taxon>Pezizomycotina</taxon>
        <taxon>Dothideomycetes</taxon>
        <taxon>Pleosporomycetidae</taxon>
        <taxon>Pleosporales</taxon>
        <taxon>Melanommataceae</taxon>
        <taxon>Melanomma</taxon>
    </lineage>
</organism>
<gene>
    <name evidence="8" type="ORF">K505DRAFT_354302</name>
</gene>
<keyword evidence="3" id="KW-0274">FAD</keyword>
<evidence type="ECO:0000259" key="7">
    <source>
        <dbReference type="Pfam" id="PF01494"/>
    </source>
</evidence>
<evidence type="ECO:0000256" key="1">
    <source>
        <dbReference type="ARBA" id="ARBA00007992"/>
    </source>
</evidence>
<evidence type="ECO:0000313" key="9">
    <source>
        <dbReference type="Proteomes" id="UP000799757"/>
    </source>
</evidence>
<dbReference type="InterPro" id="IPR036188">
    <property type="entry name" value="FAD/NAD-bd_sf"/>
</dbReference>
<keyword evidence="9" id="KW-1185">Reference proteome</keyword>
<feature type="domain" description="FAD-binding" evidence="7">
    <location>
        <begin position="187"/>
        <end position="252"/>
    </location>
</feature>
<dbReference type="InterPro" id="IPR050493">
    <property type="entry name" value="FAD-dep_Monooxygenase_BioMet"/>
</dbReference>
<dbReference type="GO" id="GO:0071949">
    <property type="term" value="F:FAD binding"/>
    <property type="evidence" value="ECO:0007669"/>
    <property type="project" value="InterPro"/>
</dbReference>
<proteinExistence type="inferred from homology"/>
<feature type="chain" id="PRO_5025420344" evidence="6">
    <location>
        <begin position="25"/>
        <end position="287"/>
    </location>
</feature>
<keyword evidence="6" id="KW-0732">Signal</keyword>
<accession>A0A6A6WRJ4</accession>
<keyword evidence="2" id="KW-0285">Flavoprotein</keyword>
<name>A0A6A6WRJ4_9PLEO</name>
<evidence type="ECO:0000256" key="4">
    <source>
        <dbReference type="ARBA" id="ARBA00023002"/>
    </source>
</evidence>
<comment type="similarity">
    <text evidence="1">Belongs to the paxM FAD-dependent monooxygenase family.</text>
</comment>
<dbReference type="SUPFAM" id="SSF51905">
    <property type="entry name" value="FAD/NAD(P)-binding domain"/>
    <property type="match status" value="1"/>
</dbReference>